<dbReference type="NCBIfam" id="TIGR00254">
    <property type="entry name" value="GGDEF"/>
    <property type="match status" value="1"/>
</dbReference>
<dbReference type="GO" id="GO:1902201">
    <property type="term" value="P:negative regulation of bacterial-type flagellum-dependent cell motility"/>
    <property type="evidence" value="ECO:0007669"/>
    <property type="project" value="TreeGrafter"/>
</dbReference>
<dbReference type="EMBL" id="CABVHP010000022">
    <property type="protein sequence ID" value="VVO32960.1"/>
    <property type="molecule type" value="Genomic_DNA"/>
</dbReference>
<comment type="cofactor">
    <cofactor evidence="1">
        <name>Mg(2+)</name>
        <dbReference type="ChEBI" id="CHEBI:18420"/>
    </cofactor>
</comment>
<dbReference type="SUPFAM" id="SSF55073">
    <property type="entry name" value="Nucleotide cyclase"/>
    <property type="match status" value="1"/>
</dbReference>
<dbReference type="Pfam" id="PF00990">
    <property type="entry name" value="GGDEF"/>
    <property type="match status" value="1"/>
</dbReference>
<reference evidence="5 6" key="1">
    <citation type="submission" date="2019-09" db="EMBL/GenBank/DDBJ databases">
        <authorList>
            <person name="Chandra G."/>
            <person name="Truman W A."/>
        </authorList>
    </citation>
    <scope>NUCLEOTIDE SEQUENCE [LARGE SCALE GENOMIC DNA]</scope>
    <source>
        <strain evidence="5">PS704</strain>
    </source>
</reference>
<gene>
    <name evidence="5" type="primary">vdcA</name>
    <name evidence="5" type="ORF">PS704_05161</name>
</gene>
<comment type="subcellular location">
    <subcellularLocation>
        <location evidence="2">Cell inner membrane</location>
    </subcellularLocation>
</comment>
<evidence type="ECO:0000256" key="3">
    <source>
        <dbReference type="ARBA" id="ARBA00012528"/>
    </source>
</evidence>
<name>A0A5E7F166_PSEFL</name>
<proteinExistence type="predicted"/>
<dbReference type="Gene3D" id="3.30.70.270">
    <property type="match status" value="1"/>
</dbReference>
<organism evidence="5 6">
    <name type="scientific">Pseudomonas fluorescens</name>
    <dbReference type="NCBI Taxonomy" id="294"/>
    <lineage>
        <taxon>Bacteria</taxon>
        <taxon>Pseudomonadati</taxon>
        <taxon>Pseudomonadota</taxon>
        <taxon>Gammaproteobacteria</taxon>
        <taxon>Pseudomonadales</taxon>
        <taxon>Pseudomonadaceae</taxon>
        <taxon>Pseudomonas</taxon>
    </lineage>
</organism>
<evidence type="ECO:0000256" key="1">
    <source>
        <dbReference type="ARBA" id="ARBA00001946"/>
    </source>
</evidence>
<dbReference type="SMART" id="SM00267">
    <property type="entry name" value="GGDEF"/>
    <property type="match status" value="1"/>
</dbReference>
<keyword evidence="5" id="KW-0548">Nucleotidyltransferase</keyword>
<dbReference type="InterPro" id="IPR043128">
    <property type="entry name" value="Rev_trsase/Diguanyl_cyclase"/>
</dbReference>
<sequence>MPAIKLTCLSPNGAVMHRGMAVCPAYGYARNVLHLPIINNHSDDMSQSETRATALALYPEDSREAAALLKQAIPLMVRHNIPPNPVHYALWYTYSKGQDLELNRHLDRVVKDFDCFPPESATRLFRDYIIRDELEEARAGQQQAINLVDDMQRDVSRSVEGNLNFQSSLGRCLEMLESPVNERLPGILSELQQSTQLMQSQQEQFLSQLHTAQSEIKSLRSKLERAQLAATLDGLTELLNRTAFTRLLEQALSNESQGVALVMLDIDHFKQFNDQYGHPLGDRVLQHVGQVLRSSLPPHATAARYGGEEFCVVLQHCADLASAAVFAEQLRVKIQSLRIKARVDGKVLDTITASFGVAFAQPGENFDSLLTRADDALYQAKRTGRNRVHR</sequence>
<dbReference type="PROSITE" id="PS50887">
    <property type="entry name" value="GGDEF"/>
    <property type="match status" value="1"/>
</dbReference>
<dbReference type="InterPro" id="IPR029787">
    <property type="entry name" value="Nucleotide_cyclase"/>
</dbReference>
<dbReference type="GO" id="GO:0052621">
    <property type="term" value="F:diguanylate cyclase activity"/>
    <property type="evidence" value="ECO:0007669"/>
    <property type="project" value="UniProtKB-EC"/>
</dbReference>
<evidence type="ECO:0000256" key="2">
    <source>
        <dbReference type="ARBA" id="ARBA00004533"/>
    </source>
</evidence>
<feature type="domain" description="GGDEF" evidence="4">
    <location>
        <begin position="257"/>
        <end position="390"/>
    </location>
</feature>
<dbReference type="GO" id="GO:0043709">
    <property type="term" value="P:cell adhesion involved in single-species biofilm formation"/>
    <property type="evidence" value="ECO:0007669"/>
    <property type="project" value="TreeGrafter"/>
</dbReference>
<dbReference type="PANTHER" id="PTHR45138:SF2">
    <property type="entry name" value="DIGUANYLATE CYCLASE VDCA"/>
    <property type="match status" value="1"/>
</dbReference>
<keyword evidence="5" id="KW-0808">Transferase</keyword>
<accession>A0A5E7F166</accession>
<evidence type="ECO:0000313" key="5">
    <source>
        <dbReference type="EMBL" id="VVO32960.1"/>
    </source>
</evidence>
<dbReference type="FunFam" id="3.30.70.270:FF:000001">
    <property type="entry name" value="Diguanylate cyclase domain protein"/>
    <property type="match status" value="1"/>
</dbReference>
<evidence type="ECO:0000259" key="4">
    <source>
        <dbReference type="PROSITE" id="PS50887"/>
    </source>
</evidence>
<protein>
    <recommendedName>
        <fullName evidence="3">diguanylate cyclase</fullName>
        <ecNumber evidence="3">2.7.7.65</ecNumber>
    </recommendedName>
</protein>
<evidence type="ECO:0000313" key="6">
    <source>
        <dbReference type="Proteomes" id="UP000326557"/>
    </source>
</evidence>
<dbReference type="GO" id="GO:0005886">
    <property type="term" value="C:plasma membrane"/>
    <property type="evidence" value="ECO:0007669"/>
    <property type="project" value="UniProtKB-SubCell"/>
</dbReference>
<dbReference type="AlphaFoldDB" id="A0A5E7F166"/>
<dbReference type="EC" id="2.7.7.65" evidence="3"/>
<dbReference type="InterPro" id="IPR000160">
    <property type="entry name" value="GGDEF_dom"/>
</dbReference>
<dbReference type="PANTHER" id="PTHR45138">
    <property type="entry name" value="REGULATORY COMPONENTS OF SENSORY TRANSDUCTION SYSTEM"/>
    <property type="match status" value="1"/>
</dbReference>
<dbReference type="CDD" id="cd01949">
    <property type="entry name" value="GGDEF"/>
    <property type="match status" value="1"/>
</dbReference>
<dbReference type="Proteomes" id="UP000326557">
    <property type="component" value="Unassembled WGS sequence"/>
</dbReference>
<dbReference type="InterPro" id="IPR050469">
    <property type="entry name" value="Diguanylate_Cyclase"/>
</dbReference>